<dbReference type="Proteomes" id="UP000007045">
    <property type="component" value="Segment"/>
</dbReference>
<protein>
    <submittedName>
        <fullName evidence="1">AB1gp61</fullName>
    </submittedName>
</protein>
<reference evidence="1 2" key="1">
    <citation type="journal article" date="2012" name="Gene">
        <title>Bioinformatic analysis of the Acinetobacter baumannii phage AB1 genome.</title>
        <authorList>
            <person name="Li P."/>
            <person name="Chen B."/>
            <person name="Song Z."/>
            <person name="Song Y."/>
            <person name="Yang Y."/>
            <person name="Ma P."/>
            <person name="Wang H."/>
            <person name="Ying J."/>
            <person name="Ren P."/>
            <person name="Yang L."/>
            <person name="Gao G."/>
            <person name="Jin S."/>
            <person name="Bao Q."/>
            <person name="Yang H."/>
        </authorList>
    </citation>
    <scope>NUCLEOTIDE SEQUENCE [LARGE SCALE GENOMIC DNA]</scope>
    <source>
        <strain evidence="1">AB1</strain>
    </source>
</reference>
<evidence type="ECO:0000313" key="1">
    <source>
        <dbReference type="EMBL" id="ADO14432.1"/>
    </source>
</evidence>
<accession>E2GLZ9</accession>
<organism evidence="1 2">
    <name type="scientific">Acinetobacter phage AB1</name>
    <dbReference type="NCBI Taxonomy" id="889876"/>
    <lineage>
        <taxon>Viruses</taxon>
        <taxon>Duplodnaviria</taxon>
        <taxon>Heunggongvirae</taxon>
        <taxon>Uroviricota</taxon>
        <taxon>Caudoviricetes</taxon>
        <taxon>Obolenskvirus</taxon>
        <taxon>Obolenskvirus AB1</taxon>
    </lineage>
</organism>
<name>E2GLZ9_9CAUD</name>
<evidence type="ECO:0000313" key="2">
    <source>
        <dbReference type="Proteomes" id="UP000007045"/>
    </source>
</evidence>
<dbReference type="EMBL" id="HM368260">
    <property type="protein sequence ID" value="ADO14432.1"/>
    <property type="molecule type" value="Genomic_DNA"/>
</dbReference>
<gene>
    <name evidence="1" type="ORF">AB1-61</name>
</gene>
<proteinExistence type="predicted"/>
<keyword evidence="2" id="KW-1185">Reference proteome</keyword>
<sequence>MKIENIAIMCEDLTQRNEAEKVLINHGLINDNCHTGNKNITVGVGQIFSVFRLF</sequence>